<keyword evidence="1" id="KW-1133">Transmembrane helix</keyword>
<proteinExistence type="predicted"/>
<evidence type="ECO:0000256" key="1">
    <source>
        <dbReference type="SAM" id="Phobius"/>
    </source>
</evidence>
<keyword evidence="3" id="KW-1185">Reference proteome</keyword>
<sequence length="102" mass="12109">MSNVFSRTHKFLHKRNVSRRQCACKHSVLDGFVRLIVFQSTFPEDLSYSFICVLEGVFFMISFCNVTAINRLKTLLRMVRRIIIYMNYGNVFISRPPEQIRR</sequence>
<keyword evidence="1" id="KW-0472">Membrane</keyword>
<protein>
    <submittedName>
        <fullName evidence="2">Uncharacterized protein</fullName>
    </submittedName>
</protein>
<reference evidence="2 3" key="1">
    <citation type="submission" date="2014-11" db="EMBL/GenBank/DDBJ databases">
        <title>Genetic blueprint of the zoonotic pathogen Toxocara canis.</title>
        <authorList>
            <person name="Zhu X.-Q."/>
            <person name="Korhonen P.K."/>
            <person name="Cai H."/>
            <person name="Young N.D."/>
            <person name="Nejsum P."/>
            <person name="von Samson-Himmelstjerna G."/>
            <person name="Boag P.R."/>
            <person name="Tan P."/>
            <person name="Li Q."/>
            <person name="Min J."/>
            <person name="Yang Y."/>
            <person name="Wang X."/>
            <person name="Fang X."/>
            <person name="Hall R.S."/>
            <person name="Hofmann A."/>
            <person name="Sternberg P.W."/>
            <person name="Jex A.R."/>
            <person name="Gasser R.B."/>
        </authorList>
    </citation>
    <scope>NUCLEOTIDE SEQUENCE [LARGE SCALE GENOMIC DNA]</scope>
    <source>
        <strain evidence="2">PN_DK_2014</strain>
    </source>
</reference>
<evidence type="ECO:0000313" key="3">
    <source>
        <dbReference type="Proteomes" id="UP000031036"/>
    </source>
</evidence>
<accession>A0A0B2VMM8</accession>
<feature type="non-terminal residue" evidence="2">
    <location>
        <position position="102"/>
    </location>
</feature>
<feature type="transmembrane region" description="Helical" evidence="1">
    <location>
        <begin position="48"/>
        <end position="72"/>
    </location>
</feature>
<dbReference type="EMBL" id="JPKZ01001387">
    <property type="protein sequence ID" value="KHN82280.1"/>
    <property type="molecule type" value="Genomic_DNA"/>
</dbReference>
<gene>
    <name evidence="2" type="ORF">Tcan_01191</name>
</gene>
<dbReference type="AlphaFoldDB" id="A0A0B2VMM8"/>
<keyword evidence="1" id="KW-0812">Transmembrane</keyword>
<organism evidence="2 3">
    <name type="scientific">Toxocara canis</name>
    <name type="common">Canine roundworm</name>
    <dbReference type="NCBI Taxonomy" id="6265"/>
    <lineage>
        <taxon>Eukaryota</taxon>
        <taxon>Metazoa</taxon>
        <taxon>Ecdysozoa</taxon>
        <taxon>Nematoda</taxon>
        <taxon>Chromadorea</taxon>
        <taxon>Rhabditida</taxon>
        <taxon>Spirurina</taxon>
        <taxon>Ascaridomorpha</taxon>
        <taxon>Ascaridoidea</taxon>
        <taxon>Toxocaridae</taxon>
        <taxon>Toxocara</taxon>
    </lineage>
</organism>
<comment type="caution">
    <text evidence="2">The sequence shown here is derived from an EMBL/GenBank/DDBJ whole genome shotgun (WGS) entry which is preliminary data.</text>
</comment>
<name>A0A0B2VMM8_TOXCA</name>
<evidence type="ECO:0000313" key="2">
    <source>
        <dbReference type="EMBL" id="KHN82280.1"/>
    </source>
</evidence>
<dbReference type="Proteomes" id="UP000031036">
    <property type="component" value="Unassembled WGS sequence"/>
</dbReference>